<dbReference type="STRING" id="749222.Nitsa_1577"/>
<evidence type="ECO:0008006" key="3">
    <source>
        <dbReference type="Google" id="ProtNLM"/>
    </source>
</evidence>
<dbReference type="EMBL" id="CP002452">
    <property type="protein sequence ID" value="ADV46825.1"/>
    <property type="molecule type" value="Genomic_DNA"/>
</dbReference>
<accession>E6X0H5</accession>
<keyword evidence="2" id="KW-1185">Reference proteome</keyword>
<evidence type="ECO:0000313" key="1">
    <source>
        <dbReference type="EMBL" id="ADV46825.1"/>
    </source>
</evidence>
<reference evidence="1 2" key="1">
    <citation type="journal article" date="2011" name="Stand. Genomic Sci.">
        <title>Complete genome sequence of Nitratifractor salsuginis type strain (E9I37-1).</title>
        <authorList>
            <person name="Anderson I."/>
            <person name="Sikorski J."/>
            <person name="Zeytun A."/>
            <person name="Nolan M."/>
            <person name="Lapidus A."/>
            <person name="Lucas S."/>
            <person name="Hammon N."/>
            <person name="Deshpande S."/>
            <person name="Cheng J.F."/>
            <person name="Tapia R."/>
            <person name="Han C."/>
            <person name="Goodwin L."/>
            <person name="Pitluck S."/>
            <person name="Liolios K."/>
            <person name="Pagani I."/>
            <person name="Ivanova N."/>
            <person name="Huntemann M."/>
            <person name="Mavromatis K."/>
            <person name="Ovchinikova G."/>
            <person name="Pati A."/>
            <person name="Chen A."/>
            <person name="Palaniappan K."/>
            <person name="Land M."/>
            <person name="Hauser L."/>
            <person name="Brambilla E.M."/>
            <person name="Ngatchou-Djao O.D."/>
            <person name="Rohde M."/>
            <person name="Tindall B.J."/>
            <person name="Goker M."/>
            <person name="Detter J.C."/>
            <person name="Woyke T."/>
            <person name="Bristow J."/>
            <person name="Eisen J.A."/>
            <person name="Markowitz V."/>
            <person name="Hugenholtz P."/>
            <person name="Klenk H.P."/>
            <person name="Kyrpides N.C."/>
        </authorList>
    </citation>
    <scope>NUCLEOTIDE SEQUENCE [LARGE SCALE GENOMIC DNA]</scope>
    <source>
        <strain evidence="2">DSM 16511 / JCM 12458 / E9I37-1</strain>
    </source>
</reference>
<dbReference type="PROSITE" id="PS51257">
    <property type="entry name" value="PROKAR_LIPOPROTEIN"/>
    <property type="match status" value="1"/>
</dbReference>
<dbReference type="Proteomes" id="UP000008633">
    <property type="component" value="Chromosome"/>
</dbReference>
<gene>
    <name evidence="1" type="ordered locus">Nitsa_1577</name>
</gene>
<dbReference type="KEGG" id="nsa:Nitsa_1577"/>
<name>E6X0H5_NITSE</name>
<dbReference type="RefSeq" id="WP_013554514.1">
    <property type="nucleotide sequence ID" value="NC_014935.1"/>
</dbReference>
<dbReference type="AlphaFoldDB" id="E6X0H5"/>
<protein>
    <recommendedName>
        <fullName evidence="3">Lipoprotein</fullName>
    </recommendedName>
</protein>
<organism evidence="1 2">
    <name type="scientific">Nitratifractor salsuginis (strain DSM 16511 / JCM 12458 / E9I37-1)</name>
    <dbReference type="NCBI Taxonomy" id="749222"/>
    <lineage>
        <taxon>Bacteria</taxon>
        <taxon>Pseudomonadati</taxon>
        <taxon>Campylobacterota</taxon>
        <taxon>Epsilonproteobacteria</taxon>
        <taxon>Campylobacterales</taxon>
        <taxon>Sulfurovaceae</taxon>
        <taxon>Nitratifractor</taxon>
    </lineage>
</organism>
<dbReference type="HOGENOM" id="CLU_1766085_0_0_7"/>
<reference evidence="2" key="2">
    <citation type="submission" date="2011-01" db="EMBL/GenBank/DDBJ databases">
        <title>The complete genome of Nitratifractor salsuginis DSM 16511.</title>
        <authorList>
            <consortium name="US DOE Joint Genome Institute (JGI-PGF)"/>
            <person name="Lucas S."/>
            <person name="Copeland A."/>
            <person name="Lapidus A."/>
            <person name="Bruce D."/>
            <person name="Goodwin L."/>
            <person name="Pitluck S."/>
            <person name="Kyrpides N."/>
            <person name="Mavromatis K."/>
            <person name="Ivanova N."/>
            <person name="Mikhailova N."/>
            <person name="Zeytun A."/>
            <person name="Detter J.C."/>
            <person name="Tapia R."/>
            <person name="Han C."/>
            <person name="Land M."/>
            <person name="Hauser L."/>
            <person name="Markowitz V."/>
            <person name="Cheng J.-F."/>
            <person name="Hugenholtz P."/>
            <person name="Woyke T."/>
            <person name="Wu D."/>
            <person name="Tindall B."/>
            <person name="Schuetze A."/>
            <person name="Brambilla E."/>
            <person name="Klenk H.-P."/>
            <person name="Eisen J.A."/>
        </authorList>
    </citation>
    <scope>NUCLEOTIDE SEQUENCE [LARGE SCALE GENOMIC DNA]</scope>
    <source>
        <strain evidence="2">DSM 16511 / JCM 12458 / E9I37-1</strain>
    </source>
</reference>
<sequence>MMKKRILVTVGILFLALGLSGCGGGGGGSASIPYKKAYLQTYDPESDSYVGVEGVAYRCGPDEGVTDADGTFRYVDGDRCTFYDLDDTLSLSDPDLLYLGVSRDGSLGWGNVPYQCISGYEGLTEPTGRFQFDPWWEPSGDRCTFEF</sequence>
<evidence type="ECO:0000313" key="2">
    <source>
        <dbReference type="Proteomes" id="UP000008633"/>
    </source>
</evidence>
<proteinExistence type="predicted"/>